<feature type="domain" description="Putative DNA-binding" evidence="1">
    <location>
        <begin position="18"/>
        <end position="108"/>
    </location>
</feature>
<dbReference type="RefSeq" id="WP_219797655.1">
    <property type="nucleotide sequence ID" value="NZ_CP080095.1"/>
</dbReference>
<sequence>MKREDRAQPRSTEANDFATAFASGLTDPSVVPPAQLIADAGKGVVKRYDVYRNNVTVSLIDAVAAIYPAVQRITGSEFFRAMARSYVRATPPVSPLLFEYGRGFPGFIEAYEYAQQMPWLADVARIERAWLDAYHAADRPVLAAQMFAKIDPERLGGLCFTPHPAARIVRSAYPAVAIFAMNRQDGPVEPLCSSDSEDALVTRSAQDVLVSRLPEGAAVFLNSLIDGEPLGVAAAAAFDDAPSFDIPANLAGMIASGVFSAISPGE</sequence>
<name>A0ABX8ULP2_9BURK</name>
<keyword evidence="3" id="KW-1185">Reference proteome</keyword>
<gene>
    <name evidence="2" type="ORF">KZJ38_18675</name>
</gene>
<dbReference type="Gene3D" id="1.10.150.690">
    <property type="entry name" value="DUF2063"/>
    <property type="match status" value="1"/>
</dbReference>
<dbReference type="GO" id="GO:0003677">
    <property type="term" value="F:DNA binding"/>
    <property type="evidence" value="ECO:0007669"/>
    <property type="project" value="UniProtKB-KW"/>
</dbReference>
<keyword evidence="2" id="KW-0238">DNA-binding</keyword>
<dbReference type="InterPro" id="IPR018640">
    <property type="entry name" value="DUF2063"/>
</dbReference>
<organism evidence="2 3">
    <name type="scientific">Paraburkholderia edwinii</name>
    <dbReference type="NCBI Taxonomy" id="2861782"/>
    <lineage>
        <taxon>Bacteria</taxon>
        <taxon>Pseudomonadati</taxon>
        <taxon>Pseudomonadota</taxon>
        <taxon>Betaproteobacteria</taxon>
        <taxon>Burkholderiales</taxon>
        <taxon>Burkholderiaceae</taxon>
        <taxon>Paraburkholderia</taxon>
    </lineage>
</organism>
<protein>
    <submittedName>
        <fullName evidence="2">DNA-binding domain-containing protein</fullName>
    </submittedName>
</protein>
<dbReference type="Pfam" id="PF09836">
    <property type="entry name" value="DUF2063"/>
    <property type="match status" value="1"/>
</dbReference>
<dbReference type="InterPro" id="IPR044922">
    <property type="entry name" value="DUF2063_N_sf"/>
</dbReference>
<evidence type="ECO:0000313" key="2">
    <source>
        <dbReference type="EMBL" id="QYD68262.1"/>
    </source>
</evidence>
<proteinExistence type="predicted"/>
<evidence type="ECO:0000259" key="1">
    <source>
        <dbReference type="Pfam" id="PF09836"/>
    </source>
</evidence>
<dbReference type="Proteomes" id="UP000826462">
    <property type="component" value="Chromosome 1"/>
</dbReference>
<dbReference type="EMBL" id="CP080095">
    <property type="protein sequence ID" value="QYD68262.1"/>
    <property type="molecule type" value="Genomic_DNA"/>
</dbReference>
<reference evidence="2 3" key="1">
    <citation type="submission" date="2021-07" db="EMBL/GenBank/DDBJ databases">
        <title>Paraburkholderia edwinii protects Aspergillus sp. from phenazines by acting as a toxin sponge.</title>
        <authorList>
            <person name="Dahlstrom K.M."/>
            <person name="Newman D.K."/>
        </authorList>
    </citation>
    <scope>NUCLEOTIDE SEQUENCE [LARGE SCALE GENOMIC DNA]</scope>
    <source>
        <strain evidence="2 3">Pe01</strain>
    </source>
</reference>
<evidence type="ECO:0000313" key="3">
    <source>
        <dbReference type="Proteomes" id="UP000826462"/>
    </source>
</evidence>
<accession>A0ABX8ULP2</accession>